<dbReference type="InterPro" id="IPR015856">
    <property type="entry name" value="ABC_transpr_CbiO/EcfA_su"/>
</dbReference>
<gene>
    <name evidence="6" type="ORF">SAMN05216233_102418</name>
</gene>
<dbReference type="InterPro" id="IPR003439">
    <property type="entry name" value="ABC_transporter-like_ATP-bd"/>
</dbReference>
<dbReference type="PROSITE" id="PS50893">
    <property type="entry name" value="ABC_TRANSPORTER_2"/>
    <property type="match status" value="1"/>
</dbReference>
<dbReference type="GO" id="GO:0042626">
    <property type="term" value="F:ATPase-coupled transmembrane transporter activity"/>
    <property type="evidence" value="ECO:0007669"/>
    <property type="project" value="TreeGrafter"/>
</dbReference>
<keyword evidence="4 6" id="KW-0067">ATP-binding</keyword>
<evidence type="ECO:0000259" key="5">
    <source>
        <dbReference type="PROSITE" id="PS50893"/>
    </source>
</evidence>
<organism evidence="6 7">
    <name type="scientific">Desulfoluna spongiiphila</name>
    <dbReference type="NCBI Taxonomy" id="419481"/>
    <lineage>
        <taxon>Bacteria</taxon>
        <taxon>Pseudomonadati</taxon>
        <taxon>Thermodesulfobacteriota</taxon>
        <taxon>Desulfobacteria</taxon>
        <taxon>Desulfobacterales</taxon>
        <taxon>Desulfolunaceae</taxon>
        <taxon>Desulfoluna</taxon>
    </lineage>
</organism>
<dbReference type="CDD" id="cd03225">
    <property type="entry name" value="ABC_cobalt_CbiO_domain1"/>
    <property type="match status" value="1"/>
</dbReference>
<protein>
    <submittedName>
        <fullName evidence="6">Energy-coupling factor transport system ATP-binding protein/energy-coupling factor transport system ATP-binding protein</fullName>
    </submittedName>
</protein>
<dbReference type="Proteomes" id="UP000198870">
    <property type="component" value="Unassembled WGS sequence"/>
</dbReference>
<dbReference type="InterPro" id="IPR027417">
    <property type="entry name" value="P-loop_NTPase"/>
</dbReference>
<evidence type="ECO:0000256" key="4">
    <source>
        <dbReference type="ARBA" id="ARBA00022840"/>
    </source>
</evidence>
<evidence type="ECO:0000256" key="1">
    <source>
        <dbReference type="ARBA" id="ARBA00005417"/>
    </source>
</evidence>
<dbReference type="RefSeq" id="WP_092208961.1">
    <property type="nucleotide sequence ID" value="NZ_FMUX01000002.1"/>
</dbReference>
<dbReference type="GO" id="GO:0016887">
    <property type="term" value="F:ATP hydrolysis activity"/>
    <property type="evidence" value="ECO:0007669"/>
    <property type="project" value="InterPro"/>
</dbReference>
<dbReference type="Gene3D" id="3.40.50.300">
    <property type="entry name" value="P-loop containing nucleotide triphosphate hydrolases"/>
    <property type="match status" value="1"/>
</dbReference>
<dbReference type="OrthoDB" id="9782163at2"/>
<accession>A0A1G5C6Q5</accession>
<reference evidence="6 7" key="1">
    <citation type="submission" date="2016-10" db="EMBL/GenBank/DDBJ databases">
        <authorList>
            <person name="de Groot N.N."/>
        </authorList>
    </citation>
    <scope>NUCLEOTIDE SEQUENCE [LARGE SCALE GENOMIC DNA]</scope>
    <source>
        <strain evidence="6 7">AA1</strain>
    </source>
</reference>
<dbReference type="InterPro" id="IPR003593">
    <property type="entry name" value="AAA+_ATPase"/>
</dbReference>
<proteinExistence type="inferred from homology"/>
<feature type="domain" description="ABC transporter" evidence="5">
    <location>
        <begin position="1"/>
        <end position="233"/>
    </location>
</feature>
<name>A0A1G5C6Q5_9BACT</name>
<evidence type="ECO:0000313" key="7">
    <source>
        <dbReference type="Proteomes" id="UP000198870"/>
    </source>
</evidence>
<evidence type="ECO:0000313" key="6">
    <source>
        <dbReference type="EMBL" id="SCX98135.1"/>
    </source>
</evidence>
<dbReference type="PANTHER" id="PTHR43553:SF24">
    <property type="entry name" value="ENERGY-COUPLING FACTOR TRANSPORTER ATP-BINDING PROTEIN ECFA1"/>
    <property type="match status" value="1"/>
</dbReference>
<dbReference type="SMART" id="SM00382">
    <property type="entry name" value="AAA"/>
    <property type="match status" value="1"/>
</dbReference>
<keyword evidence="7" id="KW-1185">Reference proteome</keyword>
<dbReference type="GO" id="GO:0043190">
    <property type="term" value="C:ATP-binding cassette (ABC) transporter complex"/>
    <property type="evidence" value="ECO:0007669"/>
    <property type="project" value="TreeGrafter"/>
</dbReference>
<keyword evidence="3" id="KW-0547">Nucleotide-binding</keyword>
<sequence>MRVDNLTCGYGDGAPVLREVSFALEAGTSLAVVGPNGSGKSTLLRLLAGLLSPQKGTVFVGDCPMASLRPSRRTRHVSILFQNPDDQIFASRVSDELRFALSLAGLAPDVIEKRMAHAASLCGIKGDLESNPHDLSRARRKRVCLASVLMMETPLVLLDEPLSGQDAAGRQMVMQVMDALGARGSSVVAVTHDMNLAASFDSMLVLGSGHVRALGDPRSLFSDPSLDLPLPDALALGRRLGLQRPCFTENDIFDALRPSVASGRF</sequence>
<evidence type="ECO:0000256" key="3">
    <source>
        <dbReference type="ARBA" id="ARBA00022741"/>
    </source>
</evidence>
<dbReference type="EMBL" id="FMUX01000002">
    <property type="protein sequence ID" value="SCX98135.1"/>
    <property type="molecule type" value="Genomic_DNA"/>
</dbReference>
<comment type="similarity">
    <text evidence="1">Belongs to the ABC transporter superfamily.</text>
</comment>
<evidence type="ECO:0000256" key="2">
    <source>
        <dbReference type="ARBA" id="ARBA00022448"/>
    </source>
</evidence>
<dbReference type="GO" id="GO:0005524">
    <property type="term" value="F:ATP binding"/>
    <property type="evidence" value="ECO:0007669"/>
    <property type="project" value="UniProtKB-KW"/>
</dbReference>
<keyword evidence="2" id="KW-0813">Transport</keyword>
<dbReference type="InterPro" id="IPR050095">
    <property type="entry name" value="ECF_ABC_transporter_ATP-bd"/>
</dbReference>
<dbReference type="Pfam" id="PF00005">
    <property type="entry name" value="ABC_tran"/>
    <property type="match status" value="1"/>
</dbReference>
<dbReference type="STRING" id="419481.SAMN05216233_102418"/>
<dbReference type="AlphaFoldDB" id="A0A1G5C6Q5"/>
<dbReference type="PANTHER" id="PTHR43553">
    <property type="entry name" value="HEAVY METAL TRANSPORTER"/>
    <property type="match status" value="1"/>
</dbReference>
<dbReference type="SUPFAM" id="SSF52540">
    <property type="entry name" value="P-loop containing nucleoside triphosphate hydrolases"/>
    <property type="match status" value="1"/>
</dbReference>